<evidence type="ECO:0000256" key="3">
    <source>
        <dbReference type="ARBA" id="ARBA00023136"/>
    </source>
</evidence>
<comment type="caution">
    <text evidence="6">Lacks conserved residue(s) required for the propagation of feature annotation.</text>
</comment>
<accession>A0A8C1WAL6</accession>
<dbReference type="GO" id="GO:0048013">
    <property type="term" value="P:ephrin receptor signaling pathway"/>
    <property type="evidence" value="ECO:0007669"/>
    <property type="project" value="TreeGrafter"/>
</dbReference>
<dbReference type="Proteomes" id="UP000694700">
    <property type="component" value="Unplaced"/>
</dbReference>
<evidence type="ECO:0000256" key="6">
    <source>
        <dbReference type="PROSITE-ProRule" id="PRU00884"/>
    </source>
</evidence>
<proteinExistence type="inferred from homology"/>
<dbReference type="InterPro" id="IPR008972">
    <property type="entry name" value="Cupredoxin"/>
</dbReference>
<evidence type="ECO:0000256" key="7">
    <source>
        <dbReference type="RuleBase" id="RU004375"/>
    </source>
</evidence>
<evidence type="ECO:0000259" key="9">
    <source>
        <dbReference type="PROSITE" id="PS51551"/>
    </source>
</evidence>
<dbReference type="GO" id="GO:0005886">
    <property type="term" value="C:plasma membrane"/>
    <property type="evidence" value="ECO:0007669"/>
    <property type="project" value="TreeGrafter"/>
</dbReference>
<keyword evidence="5" id="KW-0325">Glycoprotein</keyword>
<dbReference type="GO" id="GO:0046875">
    <property type="term" value="F:ephrin receptor binding"/>
    <property type="evidence" value="ECO:0007669"/>
    <property type="project" value="TreeGrafter"/>
</dbReference>
<evidence type="ECO:0000313" key="11">
    <source>
        <dbReference type="Proteomes" id="UP000694700"/>
    </source>
</evidence>
<dbReference type="InterPro" id="IPR001799">
    <property type="entry name" value="Ephrin_RBD"/>
</dbReference>
<evidence type="ECO:0000313" key="10">
    <source>
        <dbReference type="Ensembl" id="ENSCCRP00015063410.1"/>
    </source>
</evidence>
<evidence type="ECO:0000256" key="1">
    <source>
        <dbReference type="ARBA" id="ARBA00004370"/>
    </source>
</evidence>
<dbReference type="PRINTS" id="PR01347">
    <property type="entry name" value="EPHRIN"/>
</dbReference>
<evidence type="ECO:0000256" key="4">
    <source>
        <dbReference type="ARBA" id="ARBA00023157"/>
    </source>
</evidence>
<evidence type="ECO:0000256" key="2">
    <source>
        <dbReference type="ARBA" id="ARBA00022729"/>
    </source>
</evidence>
<dbReference type="SUPFAM" id="SSF49503">
    <property type="entry name" value="Cupredoxins"/>
    <property type="match status" value="1"/>
</dbReference>
<sequence>CFRINGGWQPWNLFIIMFVPGTGVVLYPQIGDKMDIVCPRIKPGFTEQTNIEYFRVYLVPKEQLETCRVTKSDMLLLNCDKPDQDVKFTFKFQEFSPNLWGLEFYKGKDYHIICKFIAMLTQEFTPGNERASFKPKSRVTSRAAAADECGNGCRELGHSGANSGESVGSAGSEVALFAGIASGAVIFIIIIIALVALLHRRHQKHSAQCTAQLPLNTLPKRGSAASGGSNNNGSEPSDIIFPLRSSGSMYCPHYEKVSGDYGHPVYIVQEMPPQNPANIYYKV</sequence>
<reference evidence="10" key="1">
    <citation type="submission" date="2025-08" db="UniProtKB">
        <authorList>
            <consortium name="Ensembl"/>
        </authorList>
    </citation>
    <scope>IDENTIFICATION</scope>
</reference>
<dbReference type="Pfam" id="PF00812">
    <property type="entry name" value="Ephrin"/>
    <property type="match status" value="1"/>
</dbReference>
<dbReference type="Ensembl" id="ENSCCRT00015065502.1">
    <property type="protein sequence ID" value="ENSCCRP00015063410.1"/>
    <property type="gene ID" value="ENSCCRG00015025885.1"/>
</dbReference>
<dbReference type="PROSITE" id="PS51551">
    <property type="entry name" value="EPHRIN_RBD_2"/>
    <property type="match status" value="1"/>
</dbReference>
<evidence type="ECO:0000256" key="5">
    <source>
        <dbReference type="ARBA" id="ARBA00023180"/>
    </source>
</evidence>
<protein>
    <submittedName>
        <fullName evidence="10">Ephrin-B2b</fullName>
    </submittedName>
</protein>
<keyword evidence="4" id="KW-1015">Disulfide bond</keyword>
<dbReference type="PANTHER" id="PTHR11304">
    <property type="entry name" value="EPHRIN"/>
    <property type="match status" value="1"/>
</dbReference>
<keyword evidence="2" id="KW-0732">Signal</keyword>
<organism evidence="10 11">
    <name type="scientific">Cyprinus carpio</name>
    <name type="common">Common carp</name>
    <dbReference type="NCBI Taxonomy" id="7962"/>
    <lineage>
        <taxon>Eukaryota</taxon>
        <taxon>Metazoa</taxon>
        <taxon>Chordata</taxon>
        <taxon>Craniata</taxon>
        <taxon>Vertebrata</taxon>
        <taxon>Euteleostomi</taxon>
        <taxon>Actinopterygii</taxon>
        <taxon>Neopterygii</taxon>
        <taxon>Teleostei</taxon>
        <taxon>Ostariophysi</taxon>
        <taxon>Cypriniformes</taxon>
        <taxon>Cyprinidae</taxon>
        <taxon>Cyprininae</taxon>
        <taxon>Cyprinus</taxon>
    </lineage>
</organism>
<dbReference type="PANTHER" id="PTHR11304:SF18">
    <property type="entry name" value="EPHRIN-B2"/>
    <property type="match status" value="1"/>
</dbReference>
<dbReference type="GO" id="GO:0048514">
    <property type="term" value="P:blood vessel morphogenesis"/>
    <property type="evidence" value="ECO:0007669"/>
    <property type="project" value="TreeGrafter"/>
</dbReference>
<feature type="domain" description="Ephrin RBD" evidence="9">
    <location>
        <begin position="1"/>
        <end position="135"/>
    </location>
</feature>
<comment type="subcellular location">
    <subcellularLocation>
        <location evidence="1">Membrane</location>
    </subcellularLocation>
</comment>
<comment type="similarity">
    <text evidence="6 7">Belongs to the ephrin family.</text>
</comment>
<keyword evidence="3 7" id="KW-0472">Membrane</keyword>
<dbReference type="GO" id="GO:0007411">
    <property type="term" value="P:axon guidance"/>
    <property type="evidence" value="ECO:0007669"/>
    <property type="project" value="TreeGrafter"/>
</dbReference>
<evidence type="ECO:0000256" key="8">
    <source>
        <dbReference type="SAM" id="Phobius"/>
    </source>
</evidence>
<feature type="transmembrane region" description="Helical" evidence="8">
    <location>
        <begin position="174"/>
        <end position="198"/>
    </location>
</feature>
<dbReference type="AlphaFoldDB" id="A0A8C1WAL6"/>
<name>A0A8C1WAL6_CYPCA</name>
<dbReference type="InterPro" id="IPR031328">
    <property type="entry name" value="Ephrin"/>
</dbReference>
<keyword evidence="8" id="KW-1133">Transmembrane helix</keyword>
<keyword evidence="8" id="KW-0812">Transmembrane</keyword>
<dbReference type="Gene3D" id="2.60.40.420">
    <property type="entry name" value="Cupredoxins - blue copper proteins"/>
    <property type="match status" value="1"/>
</dbReference>